<accession>A0A923SRJ6</accession>
<feature type="domain" description="RNA polymerase sigma-70 region 2" evidence="6">
    <location>
        <begin position="28"/>
        <end position="73"/>
    </location>
</feature>
<evidence type="ECO:0000256" key="1">
    <source>
        <dbReference type="ARBA" id="ARBA00010641"/>
    </source>
</evidence>
<sequence>MDIKEKEALLCSKYNNINRLLAIMNVEKQDREDLLQDIFIKALRSLKQLKDVEKMDAWLWSITRNEVNRHWRQVMKNRESLRFLDAEEIEINVARRDGSYYLRLADELEQIGDREQLARLLRKLPEDAIILLRLYYYEGYNLSEIAQITGESENTVKSRHRRALEKLRDFAAKETVIENRQQGKR</sequence>
<dbReference type="NCBIfam" id="TIGR02937">
    <property type="entry name" value="sigma70-ECF"/>
    <property type="match status" value="1"/>
</dbReference>
<keyword evidence="4" id="KW-0238">DNA-binding</keyword>
<dbReference type="EMBL" id="JACRYT010000018">
    <property type="protein sequence ID" value="MBC6680741.1"/>
    <property type="molecule type" value="Genomic_DNA"/>
</dbReference>
<dbReference type="Gene3D" id="1.10.1740.10">
    <property type="match status" value="1"/>
</dbReference>
<comment type="caution">
    <text evidence="8">The sequence shown here is derived from an EMBL/GenBank/DDBJ whole genome shotgun (WGS) entry which is preliminary data.</text>
</comment>
<dbReference type="SUPFAM" id="SSF88659">
    <property type="entry name" value="Sigma3 and sigma4 domains of RNA polymerase sigma factors"/>
    <property type="match status" value="1"/>
</dbReference>
<dbReference type="InterPro" id="IPR036388">
    <property type="entry name" value="WH-like_DNA-bd_sf"/>
</dbReference>
<evidence type="ECO:0000313" key="8">
    <source>
        <dbReference type="EMBL" id="MBC6680741.1"/>
    </source>
</evidence>
<dbReference type="AlphaFoldDB" id="A0A923SRJ6"/>
<evidence type="ECO:0000256" key="2">
    <source>
        <dbReference type="ARBA" id="ARBA00023015"/>
    </source>
</evidence>
<protein>
    <submittedName>
        <fullName evidence="8">RNA polymerase sigma factor</fullName>
    </submittedName>
</protein>
<dbReference type="CDD" id="cd06171">
    <property type="entry name" value="Sigma70_r4"/>
    <property type="match status" value="1"/>
</dbReference>
<dbReference type="Proteomes" id="UP000602647">
    <property type="component" value="Unassembled WGS sequence"/>
</dbReference>
<dbReference type="GO" id="GO:0003677">
    <property type="term" value="F:DNA binding"/>
    <property type="evidence" value="ECO:0007669"/>
    <property type="project" value="UniProtKB-KW"/>
</dbReference>
<keyword evidence="9" id="KW-1185">Reference proteome</keyword>
<dbReference type="GO" id="GO:0006352">
    <property type="term" value="P:DNA-templated transcription initiation"/>
    <property type="evidence" value="ECO:0007669"/>
    <property type="project" value="InterPro"/>
</dbReference>
<dbReference type="Pfam" id="PF04545">
    <property type="entry name" value="Sigma70_r4"/>
    <property type="match status" value="1"/>
</dbReference>
<organism evidence="8 9">
    <name type="scientific">Zhenpiania hominis</name>
    <dbReference type="NCBI Taxonomy" id="2763644"/>
    <lineage>
        <taxon>Bacteria</taxon>
        <taxon>Bacillati</taxon>
        <taxon>Bacillota</taxon>
        <taxon>Clostridia</taxon>
        <taxon>Peptostreptococcales</taxon>
        <taxon>Anaerovoracaceae</taxon>
        <taxon>Zhenpiania</taxon>
    </lineage>
</organism>
<dbReference type="RefSeq" id="WP_187303839.1">
    <property type="nucleotide sequence ID" value="NZ_CBCTON010000032.1"/>
</dbReference>
<dbReference type="SUPFAM" id="SSF88946">
    <property type="entry name" value="Sigma2 domain of RNA polymerase sigma factors"/>
    <property type="match status" value="1"/>
</dbReference>
<dbReference type="InterPro" id="IPR013325">
    <property type="entry name" value="RNA_pol_sigma_r2"/>
</dbReference>
<dbReference type="PANTHER" id="PTHR43133:SF51">
    <property type="entry name" value="RNA POLYMERASE SIGMA FACTOR"/>
    <property type="match status" value="1"/>
</dbReference>
<evidence type="ECO:0000259" key="7">
    <source>
        <dbReference type="Pfam" id="PF04545"/>
    </source>
</evidence>
<evidence type="ECO:0000256" key="4">
    <source>
        <dbReference type="ARBA" id="ARBA00023125"/>
    </source>
</evidence>
<dbReference type="GO" id="GO:0016987">
    <property type="term" value="F:sigma factor activity"/>
    <property type="evidence" value="ECO:0007669"/>
    <property type="project" value="UniProtKB-KW"/>
</dbReference>
<dbReference type="PANTHER" id="PTHR43133">
    <property type="entry name" value="RNA POLYMERASE ECF-TYPE SIGMA FACTO"/>
    <property type="match status" value="1"/>
</dbReference>
<comment type="similarity">
    <text evidence="1">Belongs to the sigma-70 factor family. ECF subfamily.</text>
</comment>
<dbReference type="InterPro" id="IPR007627">
    <property type="entry name" value="RNA_pol_sigma70_r2"/>
</dbReference>
<gene>
    <name evidence="8" type="ORF">H9L42_13005</name>
</gene>
<reference evidence="8" key="1">
    <citation type="submission" date="2020-08" db="EMBL/GenBank/DDBJ databases">
        <title>Genome public.</title>
        <authorList>
            <person name="Liu C."/>
            <person name="Sun Q."/>
        </authorList>
    </citation>
    <scope>NUCLEOTIDE SEQUENCE</scope>
    <source>
        <strain evidence="8">BX12</strain>
    </source>
</reference>
<keyword evidence="3" id="KW-0731">Sigma factor</keyword>
<keyword evidence="5" id="KW-0804">Transcription</keyword>
<dbReference type="InterPro" id="IPR014284">
    <property type="entry name" value="RNA_pol_sigma-70_dom"/>
</dbReference>
<evidence type="ECO:0000313" key="9">
    <source>
        <dbReference type="Proteomes" id="UP000602647"/>
    </source>
</evidence>
<feature type="domain" description="RNA polymerase sigma-70 region 4" evidence="7">
    <location>
        <begin position="120"/>
        <end position="168"/>
    </location>
</feature>
<dbReference type="InterPro" id="IPR039425">
    <property type="entry name" value="RNA_pol_sigma-70-like"/>
</dbReference>
<evidence type="ECO:0000259" key="6">
    <source>
        <dbReference type="Pfam" id="PF04542"/>
    </source>
</evidence>
<name>A0A923SRJ6_9FIRM</name>
<evidence type="ECO:0000256" key="3">
    <source>
        <dbReference type="ARBA" id="ARBA00023082"/>
    </source>
</evidence>
<dbReference type="InterPro" id="IPR013324">
    <property type="entry name" value="RNA_pol_sigma_r3/r4-like"/>
</dbReference>
<dbReference type="InterPro" id="IPR007630">
    <property type="entry name" value="RNA_pol_sigma70_r4"/>
</dbReference>
<dbReference type="Gene3D" id="1.10.10.10">
    <property type="entry name" value="Winged helix-like DNA-binding domain superfamily/Winged helix DNA-binding domain"/>
    <property type="match status" value="1"/>
</dbReference>
<keyword evidence="2" id="KW-0805">Transcription regulation</keyword>
<evidence type="ECO:0000256" key="5">
    <source>
        <dbReference type="ARBA" id="ARBA00023163"/>
    </source>
</evidence>
<dbReference type="Pfam" id="PF04542">
    <property type="entry name" value="Sigma70_r2"/>
    <property type="match status" value="1"/>
</dbReference>
<proteinExistence type="inferred from homology"/>